<sequence>MSSRQHARAHSFISECRYGVESFARTTNDAIDEVLQMYANEDFHDQQTSGRCGQQHEAAPAFNIRRKPVPPSKQHVGSVDASSHSQMPEDQPGNVPAPTPGLDVRRGRSDSVMDTWPNPDACLDQHTSFPRRESIPACLRPGYGRVVKNHSDARPLNPTSIPQIQPNPNVAQSNRQQRRLLGSSSTYAQTGGIPRHGQSHSQHQALSTVADGNYLPHDLDRFDTTRFVDPQDQIDIDMCNIRREHFRDSLGYIYADHLDSEVAHHLRKHVPTPYFAPWDYVQQGFRYATSSKVWTEKKEWAKKFFQ</sequence>
<gene>
    <name evidence="2" type="ORF">K460DRAFT_409873</name>
</gene>
<accession>A0A9P4GBF8</accession>
<evidence type="ECO:0000313" key="3">
    <source>
        <dbReference type="Proteomes" id="UP000800039"/>
    </source>
</evidence>
<dbReference type="GeneID" id="63854549"/>
<evidence type="ECO:0000313" key="2">
    <source>
        <dbReference type="EMBL" id="KAF1842461.1"/>
    </source>
</evidence>
<keyword evidence="3" id="KW-1185">Reference proteome</keyword>
<evidence type="ECO:0000256" key="1">
    <source>
        <dbReference type="SAM" id="MobiDB-lite"/>
    </source>
</evidence>
<name>A0A9P4GBF8_9PLEO</name>
<feature type="compositionally biased region" description="Polar residues" evidence="1">
    <location>
        <begin position="157"/>
        <end position="175"/>
    </location>
</feature>
<comment type="caution">
    <text evidence="2">The sequence shown here is derived from an EMBL/GenBank/DDBJ whole genome shotgun (WGS) entry which is preliminary data.</text>
</comment>
<feature type="region of interest" description="Disordered" evidence="1">
    <location>
        <begin position="149"/>
        <end position="178"/>
    </location>
</feature>
<reference evidence="2" key="1">
    <citation type="submission" date="2020-01" db="EMBL/GenBank/DDBJ databases">
        <authorList>
            <consortium name="DOE Joint Genome Institute"/>
            <person name="Haridas S."/>
            <person name="Albert R."/>
            <person name="Binder M."/>
            <person name="Bloem J."/>
            <person name="Labutti K."/>
            <person name="Salamov A."/>
            <person name="Andreopoulos B."/>
            <person name="Baker S.E."/>
            <person name="Barry K."/>
            <person name="Bills G."/>
            <person name="Bluhm B.H."/>
            <person name="Cannon C."/>
            <person name="Castanera R."/>
            <person name="Culley D.E."/>
            <person name="Daum C."/>
            <person name="Ezra D."/>
            <person name="Gonzalez J.B."/>
            <person name="Henrissat B."/>
            <person name="Kuo A."/>
            <person name="Liang C."/>
            <person name="Lipzen A."/>
            <person name="Lutzoni F."/>
            <person name="Magnuson J."/>
            <person name="Mondo S."/>
            <person name="Nolan M."/>
            <person name="Ohm R."/>
            <person name="Pangilinan J."/>
            <person name="Park H.-J."/>
            <person name="Ramirez L."/>
            <person name="Alfaro M."/>
            <person name="Sun H."/>
            <person name="Tritt A."/>
            <person name="Yoshinaga Y."/>
            <person name="Zwiers L.-H."/>
            <person name="Turgeon B.G."/>
            <person name="Goodwin S.B."/>
            <person name="Spatafora J.W."/>
            <person name="Crous P.W."/>
            <person name="Grigoriev I.V."/>
        </authorList>
    </citation>
    <scope>NUCLEOTIDE SEQUENCE</scope>
    <source>
        <strain evidence="2">CBS 394.84</strain>
    </source>
</reference>
<proteinExistence type="predicted"/>
<feature type="region of interest" description="Disordered" evidence="1">
    <location>
        <begin position="186"/>
        <end position="205"/>
    </location>
</feature>
<protein>
    <submittedName>
        <fullName evidence="2">Uncharacterized protein</fullName>
    </submittedName>
</protein>
<dbReference type="Proteomes" id="UP000800039">
    <property type="component" value="Unassembled WGS sequence"/>
</dbReference>
<organism evidence="2 3">
    <name type="scientific">Cucurbitaria berberidis CBS 394.84</name>
    <dbReference type="NCBI Taxonomy" id="1168544"/>
    <lineage>
        <taxon>Eukaryota</taxon>
        <taxon>Fungi</taxon>
        <taxon>Dikarya</taxon>
        <taxon>Ascomycota</taxon>
        <taxon>Pezizomycotina</taxon>
        <taxon>Dothideomycetes</taxon>
        <taxon>Pleosporomycetidae</taxon>
        <taxon>Pleosporales</taxon>
        <taxon>Pleosporineae</taxon>
        <taxon>Cucurbitariaceae</taxon>
        <taxon>Cucurbitaria</taxon>
    </lineage>
</organism>
<feature type="region of interest" description="Disordered" evidence="1">
    <location>
        <begin position="63"/>
        <end position="128"/>
    </location>
</feature>
<dbReference type="EMBL" id="ML976618">
    <property type="protein sequence ID" value="KAF1842461.1"/>
    <property type="molecule type" value="Genomic_DNA"/>
</dbReference>
<dbReference type="AlphaFoldDB" id="A0A9P4GBF8"/>
<dbReference type="RefSeq" id="XP_040785024.1">
    <property type="nucleotide sequence ID" value="XM_040937299.1"/>
</dbReference>